<keyword evidence="2" id="KW-0378">Hydrolase</keyword>
<dbReference type="SUPFAM" id="SSF53474">
    <property type="entry name" value="alpha/beta-Hydrolases"/>
    <property type="match status" value="1"/>
</dbReference>
<gene>
    <name evidence="2" type="ordered locus">Gbro_0857</name>
</gene>
<keyword evidence="2" id="KW-0808">Transferase</keyword>
<dbReference type="HOGENOM" id="CLU_020336_13_3_11"/>
<dbReference type="ESTHER" id="gorb4-d0l3h1">
    <property type="family name" value="6_AlphaBeta_hydrolase"/>
</dbReference>
<dbReference type="InterPro" id="IPR000073">
    <property type="entry name" value="AB_hydrolase_1"/>
</dbReference>
<dbReference type="InterPro" id="IPR029058">
    <property type="entry name" value="AB_hydrolase_fold"/>
</dbReference>
<evidence type="ECO:0000259" key="1">
    <source>
        <dbReference type="Pfam" id="PF12697"/>
    </source>
</evidence>
<proteinExistence type="predicted"/>
<dbReference type="PANTHER" id="PTHR43194">
    <property type="entry name" value="HYDROLASE ALPHA/BETA FOLD FAMILY"/>
    <property type="match status" value="1"/>
</dbReference>
<name>D0L3H1_GORB4</name>
<reference evidence="2 3" key="2">
    <citation type="journal article" date="2010" name="Stand. Genomic Sci.">
        <title>Complete genome sequence of Gordonia bronchialis type strain (3410).</title>
        <authorList>
            <person name="Ivanova N."/>
            <person name="Sikorski J."/>
            <person name="Jando M."/>
            <person name="Lapidus A."/>
            <person name="Nolan M."/>
            <person name="Lucas S."/>
            <person name="Del Rio T.G."/>
            <person name="Tice H."/>
            <person name="Copeland A."/>
            <person name="Cheng J.F."/>
            <person name="Chen F."/>
            <person name="Bruce D."/>
            <person name="Goodwin L."/>
            <person name="Pitluck S."/>
            <person name="Mavromatis K."/>
            <person name="Ovchinnikova G."/>
            <person name="Pati A."/>
            <person name="Chen A."/>
            <person name="Palaniappan K."/>
            <person name="Land M."/>
            <person name="Hauser L."/>
            <person name="Chang Y.J."/>
            <person name="Jeffries C.D."/>
            <person name="Chain P."/>
            <person name="Saunders E."/>
            <person name="Han C."/>
            <person name="Detter J.C."/>
            <person name="Brettin T."/>
            <person name="Rohde M."/>
            <person name="Goker M."/>
            <person name="Bristow J."/>
            <person name="Eisen J.A."/>
            <person name="Markowitz V."/>
            <person name="Hugenholtz P."/>
            <person name="Klenk H.P."/>
            <person name="Kyrpides N.C."/>
        </authorList>
    </citation>
    <scope>NUCLEOTIDE SEQUENCE [LARGE SCALE GENOMIC DNA]</scope>
    <source>
        <strain evidence="3">ATCC 25592 / DSM 43247 / BCRC 13721 / JCM 3198 / KCTC 3076 / NBRC 16047 / NCTC 10667</strain>
    </source>
</reference>
<evidence type="ECO:0000313" key="3">
    <source>
        <dbReference type="Proteomes" id="UP000001219"/>
    </source>
</evidence>
<keyword evidence="3" id="KW-1185">Reference proteome</keyword>
<dbReference type="STRING" id="526226.Gbro_0857"/>
<evidence type="ECO:0000313" key="2">
    <source>
        <dbReference type="EMBL" id="ACY20170.1"/>
    </source>
</evidence>
<protein>
    <submittedName>
        <fullName evidence="2">Hydrolase or acyltransferase (Alpha/beta hydrolase superfamily)-like protein</fullName>
    </submittedName>
</protein>
<dbReference type="OrthoDB" id="3400345at2"/>
<dbReference type="Pfam" id="PF12697">
    <property type="entry name" value="Abhydrolase_6"/>
    <property type="match status" value="1"/>
</dbReference>
<organism evidence="2 3">
    <name type="scientific">Gordonia bronchialis (strain ATCC 25592 / DSM 43247 / BCRC 13721 / JCM 3198 / KCTC 3076 / NBRC 16047 / NCTC 10667)</name>
    <name type="common">Rhodococcus bronchialis</name>
    <dbReference type="NCBI Taxonomy" id="526226"/>
    <lineage>
        <taxon>Bacteria</taxon>
        <taxon>Bacillati</taxon>
        <taxon>Actinomycetota</taxon>
        <taxon>Actinomycetes</taxon>
        <taxon>Mycobacteriales</taxon>
        <taxon>Gordoniaceae</taxon>
        <taxon>Gordonia</taxon>
    </lineage>
</organism>
<dbReference type="GO" id="GO:0016746">
    <property type="term" value="F:acyltransferase activity"/>
    <property type="evidence" value="ECO:0007669"/>
    <property type="project" value="UniProtKB-KW"/>
</dbReference>
<reference evidence="3" key="1">
    <citation type="submission" date="2009-10" db="EMBL/GenBank/DDBJ databases">
        <title>The complete chromosome of Gordonia bronchialis DSM 43247.</title>
        <authorList>
            <consortium name="US DOE Joint Genome Institute (JGI-PGF)"/>
            <person name="Lucas S."/>
            <person name="Copeland A."/>
            <person name="Lapidus A."/>
            <person name="Glavina del Rio T."/>
            <person name="Dalin E."/>
            <person name="Tice H."/>
            <person name="Bruce D."/>
            <person name="Goodwin L."/>
            <person name="Pitluck S."/>
            <person name="Kyrpides N."/>
            <person name="Mavromatis K."/>
            <person name="Ivanova N."/>
            <person name="Ovchinnikova G."/>
            <person name="Saunders E."/>
            <person name="Brettin T."/>
            <person name="Detter J.C."/>
            <person name="Han C."/>
            <person name="Larimer F."/>
            <person name="Land M."/>
            <person name="Hauser L."/>
            <person name="Markowitz V."/>
            <person name="Cheng J.-F."/>
            <person name="Hugenholtz P."/>
            <person name="Woyke T."/>
            <person name="Wu D."/>
            <person name="Jando M."/>
            <person name="Schneider S."/>
            <person name="Goeker M."/>
            <person name="Klenk H.-P."/>
            <person name="Eisen J.A."/>
        </authorList>
    </citation>
    <scope>NUCLEOTIDE SEQUENCE [LARGE SCALE GENOMIC DNA]</scope>
    <source>
        <strain evidence="3">ATCC 25592 / DSM 43247 / BCRC 13721 / JCM 3198 / KCTC 3076 / NBRC 16047 / NCTC 10667</strain>
    </source>
</reference>
<dbReference type="AlphaFoldDB" id="D0L3H1"/>
<accession>D0L3H1</accession>
<dbReference type="PANTHER" id="PTHR43194:SF5">
    <property type="entry name" value="PIMELOYL-[ACYL-CARRIER PROTEIN] METHYL ESTER ESTERASE"/>
    <property type="match status" value="1"/>
</dbReference>
<dbReference type="eggNOG" id="COG2267">
    <property type="taxonomic scope" value="Bacteria"/>
</dbReference>
<dbReference type="KEGG" id="gbr:Gbro_0857"/>
<sequence>MTTIELPSATIEFEEFGPADSPHPPVVFVHGVVVDGRMWTAVAQRLAEDGFRCLVPTLPLGAHRIPWGPAADRSPRGAAHIVAEFIAELRLNEPTLVGCDTGGAICQFALDGDPTLAGRVVFTNCDAFEQFPPQPYPVVFALLRRPGLTRRLAGLLQRSRALRHSPLGFGLLVTDPDPDLSASILDPLRTDERVRDDLAAFLRAIDKRELAALTARLAAVTVPVSVVWGTADRAFRPPLGRRLAAVFPDATFTEVPGARTFVAMDRPQAVVAAIVDIGTRGSSANGGPSTAAHD</sequence>
<feature type="domain" description="AB hydrolase-1" evidence="1">
    <location>
        <begin position="26"/>
        <end position="273"/>
    </location>
</feature>
<dbReference type="InterPro" id="IPR050228">
    <property type="entry name" value="Carboxylesterase_BioH"/>
</dbReference>
<dbReference type="GO" id="GO:0016787">
    <property type="term" value="F:hydrolase activity"/>
    <property type="evidence" value="ECO:0007669"/>
    <property type="project" value="UniProtKB-KW"/>
</dbReference>
<dbReference type="EMBL" id="CP001802">
    <property type="protein sequence ID" value="ACY20170.1"/>
    <property type="molecule type" value="Genomic_DNA"/>
</dbReference>
<dbReference type="RefSeq" id="WP_012832750.1">
    <property type="nucleotide sequence ID" value="NC_013441.1"/>
</dbReference>
<dbReference type="Proteomes" id="UP000001219">
    <property type="component" value="Chromosome"/>
</dbReference>
<dbReference type="Gene3D" id="3.40.50.1820">
    <property type="entry name" value="alpha/beta hydrolase"/>
    <property type="match status" value="1"/>
</dbReference>
<keyword evidence="2" id="KW-0012">Acyltransferase</keyword>